<gene>
    <name evidence="4" type="ORF">ATNIH1004_009412</name>
    <name evidence="5" type="ORF">EYZ11_011047</name>
</gene>
<dbReference type="Proteomes" id="UP000324241">
    <property type="component" value="Unassembled WGS sequence"/>
</dbReference>
<keyword evidence="6" id="KW-1185">Reference proteome</keyword>
<dbReference type="RefSeq" id="XP_033424556.1">
    <property type="nucleotide sequence ID" value="XM_033574004.1"/>
</dbReference>
<name>A0A4S3J3T6_9EURO</name>
<dbReference type="Gene3D" id="3.40.50.720">
    <property type="entry name" value="NAD(P)-binding Rossmann-like Domain"/>
    <property type="match status" value="1"/>
</dbReference>
<dbReference type="EMBL" id="QUQM01000006">
    <property type="protein sequence ID" value="KAA8645195.1"/>
    <property type="molecule type" value="Genomic_DNA"/>
</dbReference>
<dbReference type="AlphaFoldDB" id="A0A4S3J3T6"/>
<dbReference type="Gene3D" id="3.30.360.10">
    <property type="entry name" value="Dihydrodipicolinate Reductase, domain 2"/>
    <property type="match status" value="1"/>
</dbReference>
<dbReference type="Proteomes" id="UP000308092">
    <property type="component" value="Unassembled WGS sequence"/>
</dbReference>
<dbReference type="Pfam" id="PF22725">
    <property type="entry name" value="GFO_IDH_MocA_C3"/>
    <property type="match status" value="1"/>
</dbReference>
<feature type="domain" description="GFO/IDH/MocA-like oxidoreductase" evidence="3">
    <location>
        <begin position="150"/>
        <end position="272"/>
    </location>
</feature>
<accession>A0A4S3J3T6</accession>
<organism evidence="5 6">
    <name type="scientific">Aspergillus tanneri</name>
    <dbReference type="NCBI Taxonomy" id="1220188"/>
    <lineage>
        <taxon>Eukaryota</taxon>
        <taxon>Fungi</taxon>
        <taxon>Dikarya</taxon>
        <taxon>Ascomycota</taxon>
        <taxon>Pezizomycotina</taxon>
        <taxon>Eurotiomycetes</taxon>
        <taxon>Eurotiomycetidae</taxon>
        <taxon>Eurotiales</taxon>
        <taxon>Aspergillaceae</taxon>
        <taxon>Aspergillus</taxon>
        <taxon>Aspergillus subgen. Circumdati</taxon>
    </lineage>
</organism>
<dbReference type="SUPFAM" id="SSF55347">
    <property type="entry name" value="Glyceraldehyde-3-phosphate dehydrogenase-like, C-terminal domain"/>
    <property type="match status" value="1"/>
</dbReference>
<dbReference type="GO" id="GO:0016491">
    <property type="term" value="F:oxidoreductase activity"/>
    <property type="evidence" value="ECO:0007669"/>
    <property type="project" value="TreeGrafter"/>
</dbReference>
<dbReference type="VEuPathDB" id="FungiDB:EYZ11_011047"/>
<evidence type="ECO:0000259" key="3">
    <source>
        <dbReference type="Pfam" id="PF22725"/>
    </source>
</evidence>
<dbReference type="GO" id="GO:0006740">
    <property type="term" value="P:NADPH regeneration"/>
    <property type="evidence" value="ECO:0007669"/>
    <property type="project" value="TreeGrafter"/>
</dbReference>
<protein>
    <recommendedName>
        <fullName evidence="8">Gfo/Idh/MocA-like oxidoreductase N-terminal domain-containing protein</fullName>
    </recommendedName>
</protein>
<evidence type="ECO:0000313" key="6">
    <source>
        <dbReference type="Proteomes" id="UP000308092"/>
    </source>
</evidence>
<dbReference type="STRING" id="1220188.A0A4S3J3T6"/>
<dbReference type="GO" id="GO:0005737">
    <property type="term" value="C:cytoplasm"/>
    <property type="evidence" value="ECO:0007669"/>
    <property type="project" value="TreeGrafter"/>
</dbReference>
<dbReference type="OrthoDB" id="64915at2759"/>
<evidence type="ECO:0000313" key="7">
    <source>
        <dbReference type="Proteomes" id="UP000324241"/>
    </source>
</evidence>
<evidence type="ECO:0000313" key="4">
    <source>
        <dbReference type="EMBL" id="KAA8645195.1"/>
    </source>
</evidence>
<proteinExistence type="inferred from homology"/>
<dbReference type="Pfam" id="PF01408">
    <property type="entry name" value="GFO_IDH_MocA"/>
    <property type="match status" value="1"/>
</dbReference>
<evidence type="ECO:0008006" key="8">
    <source>
        <dbReference type="Google" id="ProtNLM"/>
    </source>
</evidence>
<evidence type="ECO:0000259" key="2">
    <source>
        <dbReference type="Pfam" id="PF01408"/>
    </source>
</evidence>
<reference evidence="5 6" key="1">
    <citation type="submission" date="2019-03" db="EMBL/GenBank/DDBJ databases">
        <title>The genome sequence of a newly discovered highly antifungal drug resistant Aspergillus species, Aspergillus tanneri NIH 1004.</title>
        <authorList>
            <person name="Mounaud S."/>
            <person name="Singh I."/>
            <person name="Joardar V."/>
            <person name="Pakala S."/>
            <person name="Pakala S."/>
            <person name="Venepally P."/>
            <person name="Hoover J."/>
            <person name="Nierman W."/>
            <person name="Chung J."/>
            <person name="Losada L."/>
        </authorList>
    </citation>
    <scope>NUCLEOTIDE SEQUENCE [LARGE SCALE GENOMIC DNA]</scope>
    <source>
        <strain evidence="5 6">NIH1004</strain>
    </source>
</reference>
<dbReference type="GO" id="GO:0000166">
    <property type="term" value="F:nucleotide binding"/>
    <property type="evidence" value="ECO:0007669"/>
    <property type="project" value="InterPro"/>
</dbReference>
<dbReference type="InterPro" id="IPR036291">
    <property type="entry name" value="NAD(P)-bd_dom_sf"/>
</dbReference>
<dbReference type="PANTHER" id="PTHR42840:SF5">
    <property type="entry name" value="NAD(P)-BINDING ROSSMANN-FOLD SUPERFAMILY PROTEIN"/>
    <property type="match status" value="1"/>
</dbReference>
<comment type="caution">
    <text evidence="5">The sequence shown here is derived from an EMBL/GenBank/DDBJ whole genome shotgun (WGS) entry which is preliminary data.</text>
</comment>
<reference evidence="4 7" key="2">
    <citation type="submission" date="2019-08" db="EMBL/GenBank/DDBJ databases">
        <title>The genome sequence of a newly discovered highly antifungal drug resistant Aspergillus species, Aspergillus tanneri NIH 1004.</title>
        <authorList>
            <person name="Mounaud S."/>
            <person name="Singh I."/>
            <person name="Joardar V."/>
            <person name="Pakala S."/>
            <person name="Pakala S."/>
            <person name="Venepally P."/>
            <person name="Chung J.K."/>
            <person name="Losada L."/>
            <person name="Nierman W.C."/>
        </authorList>
    </citation>
    <scope>NUCLEOTIDE SEQUENCE [LARGE SCALE GENOMIC DNA]</scope>
    <source>
        <strain evidence="4 7">NIH1004</strain>
    </source>
</reference>
<dbReference type="GeneID" id="54332114"/>
<feature type="domain" description="Gfo/Idh/MocA-like oxidoreductase N-terminal" evidence="2">
    <location>
        <begin position="8"/>
        <end position="123"/>
    </location>
</feature>
<dbReference type="SUPFAM" id="SSF51735">
    <property type="entry name" value="NAD(P)-binding Rossmann-fold domains"/>
    <property type="match status" value="1"/>
</dbReference>
<comment type="similarity">
    <text evidence="1">Belongs to the Gfo/Idh/MocA family.</text>
</comment>
<dbReference type="PANTHER" id="PTHR42840">
    <property type="entry name" value="NAD(P)-BINDING ROSSMANN-FOLD SUPERFAMILY PROTEIN-RELATED"/>
    <property type="match status" value="1"/>
</dbReference>
<sequence length="344" mass="37154">MTQTIPGIALIGAGIYAREEHLPKLIAHNANLLAVYSRSQKSAESIVEAAKPLTKKAASIKAYSDESQDNLDALLGRADVTAVVIAVPILALPDLIRKCLAARKHVLSEKPVAKDFKTAAALISEYEMVYKPKGQLWSVGEQFRYDLGLRKARELIQSGAIGDLTIVNARVWAAIKPGNKYYETMWRQVPEYQGGFILDGGIHFVSVLSFVACQEITETRGFSKQIAPHLPPLDTVNAALQYNKGAQGCVSISLASTKTAFDFVFIGTEGTLTLQFMGKFAVKLDGKQQFEETIDGEAMSTEIKTYLDALSSGSSEGLLSAREALHDLAVVESLCSGGGVVQTL</sequence>
<dbReference type="InterPro" id="IPR000683">
    <property type="entry name" value="Gfo/Idh/MocA-like_OxRdtase_N"/>
</dbReference>
<evidence type="ECO:0000313" key="5">
    <source>
        <dbReference type="EMBL" id="THC89513.1"/>
    </source>
</evidence>
<dbReference type="InterPro" id="IPR055170">
    <property type="entry name" value="GFO_IDH_MocA-like_dom"/>
</dbReference>
<evidence type="ECO:0000256" key="1">
    <source>
        <dbReference type="ARBA" id="ARBA00010928"/>
    </source>
</evidence>
<dbReference type="EMBL" id="SOSA01000644">
    <property type="protein sequence ID" value="THC89513.1"/>
    <property type="molecule type" value="Genomic_DNA"/>
</dbReference>